<comment type="caution">
    <text evidence="1">The sequence shown here is derived from an EMBL/GenBank/DDBJ whole genome shotgun (WGS) entry which is preliminary data.</text>
</comment>
<gene>
    <name evidence="1" type="ORF">C5469_08150</name>
</gene>
<proteinExistence type="predicted"/>
<keyword evidence="2" id="KW-1185">Reference proteome</keyword>
<dbReference type="GO" id="GO:0016740">
    <property type="term" value="F:transferase activity"/>
    <property type="evidence" value="ECO:0007669"/>
    <property type="project" value="InterPro"/>
</dbReference>
<dbReference type="EMBL" id="PUJW01000007">
    <property type="protein sequence ID" value="NHB92121.1"/>
    <property type="molecule type" value="Genomic_DNA"/>
</dbReference>
<dbReference type="AlphaFoldDB" id="A0A7X5QD30"/>
<evidence type="ECO:0000313" key="1">
    <source>
        <dbReference type="EMBL" id="NHB92121.1"/>
    </source>
</evidence>
<organism evidence="1 2">
    <name type="scientific">Photorhabdus cinerea</name>
    <dbReference type="NCBI Taxonomy" id="471575"/>
    <lineage>
        <taxon>Bacteria</taxon>
        <taxon>Pseudomonadati</taxon>
        <taxon>Pseudomonadota</taxon>
        <taxon>Gammaproteobacteria</taxon>
        <taxon>Enterobacterales</taxon>
        <taxon>Morganellaceae</taxon>
        <taxon>Photorhabdus</taxon>
    </lineage>
</organism>
<dbReference type="RefSeq" id="WP_166304747.1">
    <property type="nucleotide sequence ID" value="NZ_CAWPIB010000007.1"/>
</dbReference>
<evidence type="ECO:0000313" key="2">
    <source>
        <dbReference type="Proteomes" id="UP000591844"/>
    </source>
</evidence>
<sequence length="93" mass="10373">MAGIAEIFHDYLMGVKFATPRFGDLKCDSTTLGSADIAEKLVQQLTQPVRWQSSIQFIYRHGPMLFIEPGAKTVLSKPMPSLLVHCSSYEITL</sequence>
<dbReference type="Proteomes" id="UP000591844">
    <property type="component" value="Unassembled WGS sequence"/>
</dbReference>
<dbReference type="SUPFAM" id="SSF52151">
    <property type="entry name" value="FabD/lysophospholipase-like"/>
    <property type="match status" value="1"/>
</dbReference>
<protein>
    <submittedName>
        <fullName evidence="1">Uncharacterized protein</fullName>
    </submittedName>
</protein>
<dbReference type="Gene3D" id="3.40.366.10">
    <property type="entry name" value="Malonyl-Coenzyme A Acyl Carrier Protein, domain 2"/>
    <property type="match status" value="1"/>
</dbReference>
<name>A0A7X5QD30_9GAMM</name>
<dbReference type="InterPro" id="IPR016035">
    <property type="entry name" value="Acyl_Trfase/lysoPLipase"/>
</dbReference>
<dbReference type="InterPro" id="IPR001227">
    <property type="entry name" value="Ac_transferase_dom_sf"/>
</dbReference>
<reference evidence="1 2" key="1">
    <citation type="submission" date="2018-02" db="EMBL/GenBank/DDBJ databases">
        <authorList>
            <person name="Machado R.A."/>
        </authorList>
    </citation>
    <scope>NUCLEOTIDE SEQUENCE [LARGE SCALE GENOMIC DNA]</scope>
    <source>
        <strain evidence="1 2">DSM 19724</strain>
    </source>
</reference>
<accession>A0A7X5QD30</accession>